<feature type="region of interest" description="Disordered" evidence="1">
    <location>
        <begin position="1"/>
        <end position="47"/>
    </location>
</feature>
<protein>
    <recommendedName>
        <fullName evidence="2">Myb-like DNA-binding domain-containing protein</fullName>
    </recommendedName>
</protein>
<reference evidence="3" key="1">
    <citation type="submission" date="2022-11" db="EMBL/GenBank/DDBJ databases">
        <authorList>
            <person name="Petersen C."/>
        </authorList>
    </citation>
    <scope>NUCLEOTIDE SEQUENCE</scope>
    <source>
        <strain evidence="3">IBT 23319</strain>
    </source>
</reference>
<dbReference type="GeneID" id="81385387"/>
<dbReference type="Pfam" id="PF22980">
    <property type="entry name" value="Myb_DNA-bind_8"/>
    <property type="match status" value="1"/>
</dbReference>
<dbReference type="AlphaFoldDB" id="A0A9W9NW53"/>
<dbReference type="RefSeq" id="XP_056499661.1">
    <property type="nucleotide sequence ID" value="XM_056646220.1"/>
</dbReference>
<feature type="region of interest" description="Disordered" evidence="1">
    <location>
        <begin position="103"/>
        <end position="142"/>
    </location>
</feature>
<feature type="compositionally biased region" description="Acidic residues" evidence="1">
    <location>
        <begin position="131"/>
        <end position="142"/>
    </location>
</feature>
<keyword evidence="4" id="KW-1185">Reference proteome</keyword>
<feature type="domain" description="Myb-like DNA-binding" evidence="2">
    <location>
        <begin position="49"/>
        <end position="103"/>
    </location>
</feature>
<reference evidence="3" key="2">
    <citation type="journal article" date="2023" name="IMA Fungus">
        <title>Comparative genomic study of the Penicillium genus elucidates a diverse pangenome and 15 lateral gene transfer events.</title>
        <authorList>
            <person name="Petersen C."/>
            <person name="Sorensen T."/>
            <person name="Nielsen M.R."/>
            <person name="Sondergaard T.E."/>
            <person name="Sorensen J.L."/>
            <person name="Fitzpatrick D.A."/>
            <person name="Frisvad J.C."/>
            <person name="Nielsen K.L."/>
        </authorList>
    </citation>
    <scope>NUCLEOTIDE SEQUENCE</scope>
    <source>
        <strain evidence="3">IBT 23319</strain>
    </source>
</reference>
<dbReference type="EMBL" id="JAPQKT010000006">
    <property type="protein sequence ID" value="KAJ5227296.1"/>
    <property type="molecule type" value="Genomic_DNA"/>
</dbReference>
<feature type="compositionally biased region" description="Basic and acidic residues" evidence="1">
    <location>
        <begin position="1"/>
        <end position="11"/>
    </location>
</feature>
<accession>A0A9W9NW53</accession>
<feature type="compositionally biased region" description="Polar residues" evidence="1">
    <location>
        <begin position="117"/>
        <end position="126"/>
    </location>
</feature>
<dbReference type="Proteomes" id="UP001147733">
    <property type="component" value="Unassembled WGS sequence"/>
</dbReference>
<proteinExistence type="predicted"/>
<evidence type="ECO:0000313" key="3">
    <source>
        <dbReference type="EMBL" id="KAJ5227296.1"/>
    </source>
</evidence>
<feature type="compositionally biased region" description="Low complexity" evidence="1">
    <location>
        <begin position="36"/>
        <end position="45"/>
    </location>
</feature>
<evidence type="ECO:0000256" key="1">
    <source>
        <dbReference type="SAM" id="MobiDB-lite"/>
    </source>
</evidence>
<evidence type="ECO:0000259" key="2">
    <source>
        <dbReference type="Pfam" id="PF22980"/>
    </source>
</evidence>
<gene>
    <name evidence="3" type="ORF">N7469_007302</name>
</gene>
<dbReference type="OrthoDB" id="4367780at2759"/>
<comment type="caution">
    <text evidence="3">The sequence shown here is derived from an EMBL/GenBank/DDBJ whole genome shotgun (WGS) entry which is preliminary data.</text>
</comment>
<organism evidence="3 4">
    <name type="scientific">Penicillium citrinum</name>
    <dbReference type="NCBI Taxonomy" id="5077"/>
    <lineage>
        <taxon>Eukaryota</taxon>
        <taxon>Fungi</taxon>
        <taxon>Dikarya</taxon>
        <taxon>Ascomycota</taxon>
        <taxon>Pezizomycotina</taxon>
        <taxon>Eurotiomycetes</taxon>
        <taxon>Eurotiomycetidae</taxon>
        <taxon>Eurotiales</taxon>
        <taxon>Aspergillaceae</taxon>
        <taxon>Penicillium</taxon>
    </lineage>
</organism>
<dbReference type="InterPro" id="IPR054505">
    <property type="entry name" value="Myb_DNA-bind_8"/>
</dbReference>
<evidence type="ECO:0000313" key="4">
    <source>
        <dbReference type="Proteomes" id="UP001147733"/>
    </source>
</evidence>
<name>A0A9W9NW53_PENCI</name>
<sequence>MGSKVEKKTSEFKATPLNKEPGHSLKSPKSPKAPKTPRTSKTPKSGITDSQVLFLWTCLENSSIMKEGGGSGSNNINWDAVAEKMGLQKGAALKRFSRLRIAMRNKNPKTEEGPQEGQAQKAQESNHPAELEDVDTEDALLG</sequence>